<evidence type="ECO:0000256" key="12">
    <source>
        <dbReference type="HAMAP-Rule" id="MF_01225"/>
    </source>
</evidence>
<comment type="pathway">
    <text evidence="12">Cofactor biosynthesis; molybdopterin biosynthesis.</text>
</comment>
<dbReference type="GO" id="GO:0006777">
    <property type="term" value="P:Mo-molybdopterin cofactor biosynthetic process"/>
    <property type="evidence" value="ECO:0007669"/>
    <property type="project" value="UniProtKB-UniRule"/>
</dbReference>
<evidence type="ECO:0000256" key="6">
    <source>
        <dbReference type="ARBA" id="ARBA00023004"/>
    </source>
</evidence>
<reference evidence="15 16" key="1">
    <citation type="submission" date="2018-08" db="EMBL/GenBank/DDBJ databases">
        <title>Genome analysis of the thermophilic bacterium of the candidate phylum Aminicenantes from deep subsurface aquifer revealed its physiology and ecological role.</title>
        <authorList>
            <person name="Kadnikov V.V."/>
            <person name="Mardanov A.V."/>
            <person name="Beletsky A.V."/>
            <person name="Karnachuk O.V."/>
            <person name="Ravin N.V."/>
        </authorList>
    </citation>
    <scope>NUCLEOTIDE SEQUENCE [LARGE SCALE GENOMIC DNA]</scope>
    <source>
        <strain evidence="15">BY38</strain>
    </source>
</reference>
<feature type="domain" description="Radical SAM core" evidence="14">
    <location>
        <begin position="4"/>
        <end position="225"/>
    </location>
</feature>
<dbReference type="GO" id="GO:1904047">
    <property type="term" value="F:S-adenosyl-L-methionine binding"/>
    <property type="evidence" value="ECO:0007669"/>
    <property type="project" value="UniProtKB-UniRule"/>
</dbReference>
<keyword evidence="6 12" id="KW-0408">Iron</keyword>
<dbReference type="PANTHER" id="PTHR22960">
    <property type="entry name" value="MOLYBDOPTERIN COFACTOR SYNTHESIS PROTEIN A"/>
    <property type="match status" value="1"/>
</dbReference>
<feature type="binding site" evidence="12">
    <location>
        <position position="27"/>
    </location>
    <ligand>
        <name>[4Fe-4S] cluster</name>
        <dbReference type="ChEBI" id="CHEBI:49883"/>
        <label>1</label>
        <note>4Fe-4S-S-AdoMet</note>
    </ligand>
</feature>
<accession>A0A3E2BKQ2</accession>
<name>A0A3E2BKQ2_9BACT</name>
<feature type="binding site" evidence="12">
    <location>
        <position position="24"/>
    </location>
    <ligand>
        <name>[4Fe-4S] cluster</name>
        <dbReference type="ChEBI" id="CHEBI:49883"/>
        <label>1</label>
        <note>4Fe-4S-S-AdoMet</note>
    </ligand>
</feature>
<protein>
    <recommendedName>
        <fullName evidence="1 12">GTP 3',8-cyclase</fullName>
        <ecNumber evidence="1 12">4.1.99.22</ecNumber>
    </recommendedName>
    <alternativeName>
        <fullName evidence="12">Molybdenum cofactor biosynthesis protein A</fullName>
    </alternativeName>
</protein>
<evidence type="ECO:0000256" key="13">
    <source>
        <dbReference type="SAM" id="MobiDB-lite"/>
    </source>
</evidence>
<dbReference type="Pfam" id="PF04055">
    <property type="entry name" value="Radical_SAM"/>
    <property type="match status" value="1"/>
</dbReference>
<feature type="binding site" evidence="12">
    <location>
        <position position="118"/>
    </location>
    <ligand>
        <name>S-adenosyl-L-methionine</name>
        <dbReference type="ChEBI" id="CHEBI:59789"/>
    </ligand>
</feature>
<sequence>MQDGFNRRINYMRISVTDRCNLRCFYCRGVQDFEFIPHGEILSYEEILRLVRLALRLGIDRFRITGGEPLVRLGIDSLIAGITSLPGVKDISLTTNGLLLTENLERLWAAGLRRLNISLDTLDPVQFRRITGLDGLDRVLSGLGTAVSAGFDPVKVNVVLLRGLNDGDDIERFLELTFDLPVHVRFIELMDFSPVDGYFVSAPEIMEKIRRKFRLEEIEVPGSGPARSHFRAEGMKGSLGFIAPYSHHFCGDCNRLRLSADGQLRTCLFSEKTYVLKALLRGQADDETILQAISSALAEKPASRESSEGSQRRNGLRNIGG</sequence>
<evidence type="ECO:0000256" key="3">
    <source>
        <dbReference type="ARBA" id="ARBA00022691"/>
    </source>
</evidence>
<feature type="binding site" evidence="12">
    <location>
        <position position="63"/>
    </location>
    <ligand>
        <name>GTP</name>
        <dbReference type="ChEBI" id="CHEBI:37565"/>
    </ligand>
</feature>
<gene>
    <name evidence="12" type="primary">moaA</name>
    <name evidence="15" type="ORF">OP8BY_0410</name>
</gene>
<keyword evidence="7 12" id="KW-0411">Iron-sulfur</keyword>
<evidence type="ECO:0000256" key="10">
    <source>
        <dbReference type="ARBA" id="ARBA00023239"/>
    </source>
</evidence>
<keyword evidence="5 12" id="KW-0547">Nucleotide-binding</keyword>
<dbReference type="GO" id="GO:0061798">
    <property type="term" value="F:GTP 3',8'-cyclase activity"/>
    <property type="evidence" value="ECO:0007669"/>
    <property type="project" value="UniProtKB-UniRule"/>
</dbReference>
<dbReference type="PROSITE" id="PS01305">
    <property type="entry name" value="MOAA_NIFB_PQQE"/>
    <property type="match status" value="1"/>
</dbReference>
<dbReference type="InterPro" id="IPR013785">
    <property type="entry name" value="Aldolase_TIM"/>
</dbReference>
<keyword evidence="2 12" id="KW-0004">4Fe-4S</keyword>
<comment type="similarity">
    <text evidence="12">Belongs to the radical SAM superfamily. MoaA family.</text>
</comment>
<evidence type="ECO:0000313" key="16">
    <source>
        <dbReference type="Proteomes" id="UP000257323"/>
    </source>
</evidence>
<dbReference type="NCBIfam" id="TIGR02666">
    <property type="entry name" value="moaA"/>
    <property type="match status" value="1"/>
</dbReference>
<feature type="compositionally biased region" description="Basic and acidic residues" evidence="13">
    <location>
        <begin position="301"/>
        <end position="311"/>
    </location>
</feature>
<evidence type="ECO:0000256" key="7">
    <source>
        <dbReference type="ARBA" id="ARBA00023014"/>
    </source>
</evidence>
<evidence type="ECO:0000256" key="11">
    <source>
        <dbReference type="ARBA" id="ARBA00048697"/>
    </source>
</evidence>
<dbReference type="InterPro" id="IPR000385">
    <property type="entry name" value="MoaA_NifB_PqqE_Fe-S-bd_CS"/>
</dbReference>
<keyword evidence="4 12" id="KW-0479">Metal-binding</keyword>
<feature type="binding site" evidence="12">
    <location>
        <position position="26"/>
    </location>
    <ligand>
        <name>S-adenosyl-L-methionine</name>
        <dbReference type="ChEBI" id="CHEBI:59789"/>
    </ligand>
</feature>
<feature type="binding site" evidence="12">
    <location>
        <begin position="255"/>
        <end position="257"/>
    </location>
    <ligand>
        <name>GTP</name>
        <dbReference type="ChEBI" id="CHEBI:37565"/>
    </ligand>
</feature>
<feature type="binding site" evidence="12">
    <location>
        <position position="250"/>
    </location>
    <ligand>
        <name>[4Fe-4S] cluster</name>
        <dbReference type="ChEBI" id="CHEBI:49883"/>
        <label>2</label>
        <note>4Fe-4S-substrate</note>
    </ligand>
</feature>
<feature type="binding site" evidence="12">
    <location>
        <position position="20"/>
    </location>
    <ligand>
        <name>[4Fe-4S] cluster</name>
        <dbReference type="ChEBI" id="CHEBI:49883"/>
        <label>1</label>
        <note>4Fe-4S-S-AdoMet</note>
    </ligand>
</feature>
<keyword evidence="3 12" id="KW-0949">S-adenosyl-L-methionine</keyword>
<dbReference type="InterPro" id="IPR040064">
    <property type="entry name" value="MoaA-like"/>
</dbReference>
<dbReference type="EC" id="4.1.99.22" evidence="1 12"/>
<dbReference type="SUPFAM" id="SSF102114">
    <property type="entry name" value="Radical SAM enzymes"/>
    <property type="match status" value="1"/>
</dbReference>
<feature type="binding site" evidence="12">
    <location>
        <position position="253"/>
    </location>
    <ligand>
        <name>[4Fe-4S] cluster</name>
        <dbReference type="ChEBI" id="CHEBI:49883"/>
        <label>2</label>
        <note>4Fe-4S-substrate</note>
    </ligand>
</feature>
<dbReference type="InterPro" id="IPR050105">
    <property type="entry name" value="MoCo_biosynth_MoaA/MoaC"/>
</dbReference>
<proteinExistence type="inferred from homology"/>
<feature type="binding site" evidence="12">
    <location>
        <position position="155"/>
    </location>
    <ligand>
        <name>GTP</name>
        <dbReference type="ChEBI" id="CHEBI:37565"/>
    </ligand>
</feature>
<dbReference type="SFLD" id="SFLDS00029">
    <property type="entry name" value="Radical_SAM"/>
    <property type="match status" value="1"/>
</dbReference>
<feature type="region of interest" description="Disordered" evidence="13">
    <location>
        <begin position="300"/>
        <end position="321"/>
    </location>
</feature>
<dbReference type="Proteomes" id="UP000257323">
    <property type="component" value="Unassembled WGS sequence"/>
</dbReference>
<dbReference type="PROSITE" id="PS51918">
    <property type="entry name" value="RADICAL_SAM"/>
    <property type="match status" value="1"/>
</dbReference>
<evidence type="ECO:0000256" key="9">
    <source>
        <dbReference type="ARBA" id="ARBA00023150"/>
    </source>
</evidence>
<keyword evidence="10 12" id="KW-0456">Lyase</keyword>
<dbReference type="GO" id="GO:0005525">
    <property type="term" value="F:GTP binding"/>
    <property type="evidence" value="ECO:0007669"/>
    <property type="project" value="UniProtKB-UniRule"/>
</dbReference>
<organism evidence="15 16">
    <name type="scientific">Candidatus Saccharicenans subterraneus</name>
    <dbReference type="NCBI Taxonomy" id="2508984"/>
    <lineage>
        <taxon>Bacteria</taxon>
        <taxon>Candidatus Aminicenantota</taxon>
        <taxon>Candidatus Aminicenantia</taxon>
        <taxon>Candidatus Aminicenantales</taxon>
        <taxon>Candidatus Saccharicenantaceae</taxon>
        <taxon>Candidatus Saccharicenans</taxon>
    </lineage>
</organism>
<dbReference type="EMBL" id="QUAH01000010">
    <property type="protein sequence ID" value="RFT15301.1"/>
    <property type="molecule type" value="Genomic_DNA"/>
</dbReference>
<dbReference type="InterPro" id="IPR007197">
    <property type="entry name" value="rSAM"/>
</dbReference>
<dbReference type="GO" id="GO:0061799">
    <property type="term" value="F:cyclic pyranopterin monophosphate synthase activity"/>
    <property type="evidence" value="ECO:0007669"/>
    <property type="project" value="TreeGrafter"/>
</dbReference>
<dbReference type="InterPro" id="IPR013483">
    <property type="entry name" value="MoaA"/>
</dbReference>
<evidence type="ECO:0000256" key="1">
    <source>
        <dbReference type="ARBA" id="ARBA00012167"/>
    </source>
</evidence>
<dbReference type="SFLD" id="SFLDG01386">
    <property type="entry name" value="main_SPASM_domain-containing"/>
    <property type="match status" value="1"/>
</dbReference>
<evidence type="ECO:0000256" key="4">
    <source>
        <dbReference type="ARBA" id="ARBA00022723"/>
    </source>
</evidence>
<keyword evidence="9 12" id="KW-0501">Molybdenum cofactor biosynthesis</keyword>
<evidence type="ECO:0000256" key="2">
    <source>
        <dbReference type="ARBA" id="ARBA00022485"/>
    </source>
</evidence>
<dbReference type="SFLD" id="SFLDG01067">
    <property type="entry name" value="SPASM/twitch_domain_containing"/>
    <property type="match status" value="1"/>
</dbReference>
<keyword evidence="8 12" id="KW-0342">GTP-binding</keyword>
<dbReference type="SFLD" id="SFLDG01383">
    <property type="entry name" value="cyclic_pyranopterin_phosphate"/>
    <property type="match status" value="1"/>
</dbReference>
<dbReference type="PANTHER" id="PTHR22960:SF0">
    <property type="entry name" value="MOLYBDENUM COFACTOR BIOSYNTHESIS PROTEIN 1"/>
    <property type="match status" value="1"/>
</dbReference>
<feature type="binding site" evidence="12">
    <location>
        <position position="13"/>
    </location>
    <ligand>
        <name>GTP</name>
        <dbReference type="ChEBI" id="CHEBI:37565"/>
    </ligand>
</feature>
<comment type="caution">
    <text evidence="15">The sequence shown here is derived from an EMBL/GenBank/DDBJ whole genome shotgun (WGS) entry which is preliminary data.</text>
</comment>
<dbReference type="Gene3D" id="3.20.20.70">
    <property type="entry name" value="Aldolase class I"/>
    <property type="match status" value="1"/>
</dbReference>
<comment type="subunit">
    <text evidence="12">Monomer and homodimer.</text>
</comment>
<feature type="binding site" evidence="12">
    <location>
        <position position="67"/>
    </location>
    <ligand>
        <name>S-adenosyl-L-methionine</name>
        <dbReference type="ChEBI" id="CHEBI:59789"/>
    </ligand>
</feature>
<dbReference type="Pfam" id="PF06463">
    <property type="entry name" value="Mob_synth_C"/>
    <property type="match status" value="1"/>
</dbReference>
<dbReference type="InterPro" id="IPR058240">
    <property type="entry name" value="rSAM_sf"/>
</dbReference>
<comment type="function">
    <text evidence="12">Catalyzes the cyclization of GTP to (8S)-3',8-cyclo-7,8-dihydroguanosine 5'-triphosphate.</text>
</comment>
<evidence type="ECO:0000313" key="15">
    <source>
        <dbReference type="EMBL" id="RFT15301.1"/>
    </source>
</evidence>
<dbReference type="AlphaFoldDB" id="A0A3E2BKQ2"/>
<comment type="cofactor">
    <cofactor evidence="12">
        <name>[4Fe-4S] cluster</name>
        <dbReference type="ChEBI" id="CHEBI:49883"/>
    </cofactor>
    <text evidence="12">Binds 2 [4Fe-4S] clusters. Binds 1 [4Fe-4S] cluster coordinated with 3 cysteines and an exchangeable S-adenosyl-L-methionine and 1 [4Fe-4S] cluster coordinated with 3 cysteines and the GTP-derived substrate.</text>
</comment>
<comment type="catalytic activity">
    <reaction evidence="11 12">
        <text>GTP + AH2 + S-adenosyl-L-methionine = (8S)-3',8-cyclo-7,8-dihydroguanosine 5'-triphosphate + 5'-deoxyadenosine + L-methionine + A + H(+)</text>
        <dbReference type="Rhea" id="RHEA:49576"/>
        <dbReference type="ChEBI" id="CHEBI:13193"/>
        <dbReference type="ChEBI" id="CHEBI:15378"/>
        <dbReference type="ChEBI" id="CHEBI:17319"/>
        <dbReference type="ChEBI" id="CHEBI:17499"/>
        <dbReference type="ChEBI" id="CHEBI:37565"/>
        <dbReference type="ChEBI" id="CHEBI:57844"/>
        <dbReference type="ChEBI" id="CHEBI:59789"/>
        <dbReference type="ChEBI" id="CHEBI:131766"/>
        <dbReference type="EC" id="4.1.99.22"/>
    </reaction>
</comment>
<evidence type="ECO:0000256" key="5">
    <source>
        <dbReference type="ARBA" id="ARBA00022741"/>
    </source>
</evidence>
<dbReference type="InterPro" id="IPR006638">
    <property type="entry name" value="Elp3/MiaA/NifB-like_rSAM"/>
</dbReference>
<dbReference type="CDD" id="cd01335">
    <property type="entry name" value="Radical_SAM"/>
    <property type="match status" value="1"/>
</dbReference>
<dbReference type="SMART" id="SM00729">
    <property type="entry name" value="Elp3"/>
    <property type="match status" value="1"/>
</dbReference>
<feature type="binding site" evidence="12">
    <location>
        <position position="190"/>
    </location>
    <ligand>
        <name>S-adenosyl-L-methionine</name>
        <dbReference type="ChEBI" id="CHEBI:59789"/>
    </ligand>
</feature>
<dbReference type="UniPathway" id="UPA00344"/>
<dbReference type="CDD" id="cd21117">
    <property type="entry name" value="Twitch_MoaA"/>
    <property type="match status" value="1"/>
</dbReference>
<dbReference type="InterPro" id="IPR010505">
    <property type="entry name" value="MoaA_twitch"/>
</dbReference>
<feature type="binding site" evidence="12">
    <location>
        <position position="267"/>
    </location>
    <ligand>
        <name>[4Fe-4S] cluster</name>
        <dbReference type="ChEBI" id="CHEBI:49883"/>
        <label>2</label>
        <note>4Fe-4S-substrate</note>
    </ligand>
</feature>
<dbReference type="HAMAP" id="MF_01225_B">
    <property type="entry name" value="MoaA_B"/>
    <property type="match status" value="1"/>
</dbReference>
<feature type="binding site" evidence="12">
    <location>
        <position position="94"/>
    </location>
    <ligand>
        <name>GTP</name>
        <dbReference type="ChEBI" id="CHEBI:37565"/>
    </ligand>
</feature>
<evidence type="ECO:0000256" key="8">
    <source>
        <dbReference type="ARBA" id="ARBA00023134"/>
    </source>
</evidence>
<dbReference type="GO" id="GO:0046872">
    <property type="term" value="F:metal ion binding"/>
    <property type="evidence" value="ECO:0007669"/>
    <property type="project" value="UniProtKB-KW"/>
</dbReference>
<dbReference type="GO" id="GO:0051539">
    <property type="term" value="F:4 iron, 4 sulfur cluster binding"/>
    <property type="evidence" value="ECO:0007669"/>
    <property type="project" value="UniProtKB-UniRule"/>
</dbReference>
<evidence type="ECO:0000259" key="14">
    <source>
        <dbReference type="PROSITE" id="PS51918"/>
    </source>
</evidence>